<comment type="caution">
    <text evidence="2">The sequence shown here is derived from an EMBL/GenBank/DDBJ whole genome shotgun (WGS) entry which is preliminary data.</text>
</comment>
<evidence type="ECO:0000313" key="2">
    <source>
        <dbReference type="EMBL" id="KAJ4975716.1"/>
    </source>
</evidence>
<dbReference type="EMBL" id="JAMYWD010000003">
    <property type="protein sequence ID" value="KAJ4975716.1"/>
    <property type="molecule type" value="Genomic_DNA"/>
</dbReference>
<dbReference type="AlphaFoldDB" id="A0A9Q0KS67"/>
<accession>A0A9Q0KS67</accession>
<feature type="compositionally biased region" description="Acidic residues" evidence="1">
    <location>
        <begin position="183"/>
        <end position="203"/>
    </location>
</feature>
<protein>
    <submittedName>
        <fullName evidence="2">Uncharacterized protein</fullName>
    </submittedName>
</protein>
<keyword evidence="3" id="KW-1185">Reference proteome</keyword>
<feature type="compositionally biased region" description="Basic and acidic residues" evidence="1">
    <location>
        <begin position="120"/>
        <end position="141"/>
    </location>
</feature>
<feature type="compositionally biased region" description="Polar residues" evidence="1">
    <location>
        <begin position="226"/>
        <end position="236"/>
    </location>
</feature>
<evidence type="ECO:0000313" key="3">
    <source>
        <dbReference type="Proteomes" id="UP001141806"/>
    </source>
</evidence>
<sequence>MSDFEVAICGDFHLENSRREADQSIKSNMDVLNMLTSTLDEDFFRLIAFDVQVSKEYNNDYNINGYFPSIAGRDGKSRIQSLQVPKWIIPTSKYVGSGSRAPKVAVRRGGVVTTSGTRNVKKETAREEAPNHVHQQEKHHDHVTNVAQVPLMVQIIQTDGNSVGLNRNSPSWADMAEVSASSGEEEDDLISDGGGSEEEDERQNDEVVGQEEGTVITSIDMVAVQTPVNGRRSNSVLEERSHGTHPNHILEPSQAGGISAWSERGRVTVSNEG</sequence>
<feature type="region of interest" description="Disordered" evidence="1">
    <location>
        <begin position="175"/>
        <end position="273"/>
    </location>
</feature>
<feature type="region of interest" description="Disordered" evidence="1">
    <location>
        <begin position="115"/>
        <end position="141"/>
    </location>
</feature>
<name>A0A9Q0KS67_9MAGN</name>
<reference evidence="2" key="1">
    <citation type="journal article" date="2023" name="Plant J.">
        <title>The genome of the king protea, Protea cynaroides.</title>
        <authorList>
            <person name="Chang J."/>
            <person name="Duong T.A."/>
            <person name="Schoeman C."/>
            <person name="Ma X."/>
            <person name="Roodt D."/>
            <person name="Barker N."/>
            <person name="Li Z."/>
            <person name="Van de Peer Y."/>
            <person name="Mizrachi E."/>
        </authorList>
    </citation>
    <scope>NUCLEOTIDE SEQUENCE</scope>
    <source>
        <tissue evidence="2">Young leaves</tissue>
    </source>
</reference>
<dbReference type="Proteomes" id="UP001141806">
    <property type="component" value="Unassembled WGS sequence"/>
</dbReference>
<evidence type="ECO:0000256" key="1">
    <source>
        <dbReference type="SAM" id="MobiDB-lite"/>
    </source>
</evidence>
<organism evidence="2 3">
    <name type="scientific">Protea cynaroides</name>
    <dbReference type="NCBI Taxonomy" id="273540"/>
    <lineage>
        <taxon>Eukaryota</taxon>
        <taxon>Viridiplantae</taxon>
        <taxon>Streptophyta</taxon>
        <taxon>Embryophyta</taxon>
        <taxon>Tracheophyta</taxon>
        <taxon>Spermatophyta</taxon>
        <taxon>Magnoliopsida</taxon>
        <taxon>Proteales</taxon>
        <taxon>Proteaceae</taxon>
        <taxon>Protea</taxon>
    </lineage>
</organism>
<gene>
    <name evidence="2" type="ORF">NE237_000822</name>
</gene>
<proteinExistence type="predicted"/>